<comment type="caution">
    <text evidence="9">The sequence shown here is derived from an EMBL/GenBank/DDBJ whole genome shotgun (WGS) entry which is preliminary data.</text>
</comment>
<comment type="similarity">
    <text evidence="1 7">Belongs to the CcmH/CycL/Ccl2/NrfF family.</text>
</comment>
<keyword evidence="2 7" id="KW-0349">Heme</keyword>
<dbReference type="GO" id="GO:0017004">
    <property type="term" value="P:cytochrome complex assembly"/>
    <property type="evidence" value="ECO:0007669"/>
    <property type="project" value="UniProtKB-KW"/>
</dbReference>
<gene>
    <name evidence="9" type="ORF">ENT37_12975</name>
</gene>
<keyword evidence="7" id="KW-1133">Transmembrane helix</keyword>
<keyword evidence="7" id="KW-0812">Transmembrane</keyword>
<keyword evidence="5" id="KW-0201">Cytochrome c-type biogenesis</keyword>
<evidence type="ECO:0000256" key="2">
    <source>
        <dbReference type="ARBA" id="ARBA00022617"/>
    </source>
</evidence>
<dbReference type="Gene3D" id="1.10.8.640">
    <property type="entry name" value="Cytochrome C biogenesis protein"/>
    <property type="match status" value="1"/>
</dbReference>
<dbReference type="AlphaFoldDB" id="A0A7C4PL92"/>
<dbReference type="CDD" id="cd16378">
    <property type="entry name" value="CcmH_N"/>
    <property type="match status" value="1"/>
</dbReference>
<proteinExistence type="inferred from homology"/>
<dbReference type="PANTHER" id="PTHR47870:SF1">
    <property type="entry name" value="CYTOCHROME C-TYPE BIOGENESIS PROTEIN CCMH"/>
    <property type="match status" value="1"/>
</dbReference>
<sequence>MRGAFLMSKKVFLFLLLLIVAALVGGLAQTARAQQPTPSDNDVNRVARQLYCPVCENVPLDVCPTTACQEWRELIRLKLSEGWSDEQIKEYFAMQYGDRVLAEPLRRGLNWLIYVLPPVAILAGAVLVVRILRRMQAKPAPAEATPSVPLAPEEEYLKRVEEELKRAEKSGR</sequence>
<feature type="signal peptide" evidence="7">
    <location>
        <begin position="1"/>
        <end position="33"/>
    </location>
</feature>
<evidence type="ECO:0000256" key="7">
    <source>
        <dbReference type="RuleBase" id="RU364112"/>
    </source>
</evidence>
<dbReference type="Pfam" id="PF03918">
    <property type="entry name" value="CcmH"/>
    <property type="match status" value="1"/>
</dbReference>
<reference evidence="9" key="1">
    <citation type="journal article" date="2020" name="mSystems">
        <title>Genome- and Community-Level Interaction Insights into Carbon Utilization and Element Cycling Functions of Hydrothermarchaeota in Hydrothermal Sediment.</title>
        <authorList>
            <person name="Zhou Z."/>
            <person name="Liu Y."/>
            <person name="Xu W."/>
            <person name="Pan J."/>
            <person name="Luo Z.H."/>
            <person name="Li M."/>
        </authorList>
    </citation>
    <scope>NUCLEOTIDE SEQUENCE [LARGE SCALE GENOMIC DNA]</scope>
    <source>
        <strain evidence="9">SpSt-573</strain>
    </source>
</reference>
<evidence type="ECO:0000256" key="4">
    <source>
        <dbReference type="ARBA" id="ARBA00022729"/>
    </source>
</evidence>
<keyword evidence="4 7" id="KW-0732">Signal</keyword>
<dbReference type="EMBL" id="DSYK01000649">
    <property type="protein sequence ID" value="HGS22760.1"/>
    <property type="molecule type" value="Genomic_DNA"/>
</dbReference>
<feature type="domain" description="CcmH/CycL/Ccl2/NrfF N-terminal" evidence="8">
    <location>
        <begin position="16"/>
        <end position="149"/>
    </location>
</feature>
<evidence type="ECO:0000256" key="5">
    <source>
        <dbReference type="ARBA" id="ARBA00022748"/>
    </source>
</evidence>
<evidence type="ECO:0000256" key="3">
    <source>
        <dbReference type="ARBA" id="ARBA00022723"/>
    </source>
</evidence>
<feature type="chain" id="PRO_5028504083" description="Cytochrome c-type biogenesis protein" evidence="7">
    <location>
        <begin position="34"/>
        <end position="172"/>
    </location>
</feature>
<keyword evidence="7" id="KW-0472">Membrane</keyword>
<keyword evidence="6 7" id="KW-0408">Iron</keyword>
<dbReference type="InterPro" id="IPR051263">
    <property type="entry name" value="C-type_cytochrome_biogenesis"/>
</dbReference>
<dbReference type="PANTHER" id="PTHR47870">
    <property type="entry name" value="CYTOCHROME C-TYPE BIOGENESIS PROTEIN CCMH"/>
    <property type="match status" value="1"/>
</dbReference>
<organism evidence="9">
    <name type="scientific">Anaerolinea thermolimosa</name>
    <dbReference type="NCBI Taxonomy" id="229919"/>
    <lineage>
        <taxon>Bacteria</taxon>
        <taxon>Bacillati</taxon>
        <taxon>Chloroflexota</taxon>
        <taxon>Anaerolineae</taxon>
        <taxon>Anaerolineales</taxon>
        <taxon>Anaerolineaceae</taxon>
        <taxon>Anaerolinea</taxon>
    </lineage>
</organism>
<evidence type="ECO:0000259" key="8">
    <source>
        <dbReference type="Pfam" id="PF03918"/>
    </source>
</evidence>
<dbReference type="InterPro" id="IPR038297">
    <property type="entry name" value="CcmH/CycL/NrfF/Ccl2_sf"/>
</dbReference>
<evidence type="ECO:0000256" key="6">
    <source>
        <dbReference type="ARBA" id="ARBA00023004"/>
    </source>
</evidence>
<feature type="transmembrane region" description="Helical" evidence="7">
    <location>
        <begin position="111"/>
        <end position="132"/>
    </location>
</feature>
<dbReference type="GO" id="GO:0046872">
    <property type="term" value="F:metal ion binding"/>
    <property type="evidence" value="ECO:0007669"/>
    <property type="project" value="UniProtKB-KW"/>
</dbReference>
<accession>A0A7C4PL92</accession>
<dbReference type="InterPro" id="IPR005616">
    <property type="entry name" value="CcmH/CycL/Ccl2/NrfF_N"/>
</dbReference>
<comment type="function">
    <text evidence="7">Possible subunit of a heme lyase.</text>
</comment>
<dbReference type="GO" id="GO:0005886">
    <property type="term" value="C:plasma membrane"/>
    <property type="evidence" value="ECO:0007669"/>
    <property type="project" value="TreeGrafter"/>
</dbReference>
<protein>
    <recommendedName>
        <fullName evidence="7">Cytochrome c-type biogenesis protein</fullName>
    </recommendedName>
</protein>
<evidence type="ECO:0000313" key="9">
    <source>
        <dbReference type="EMBL" id="HGS22760.1"/>
    </source>
</evidence>
<evidence type="ECO:0000256" key="1">
    <source>
        <dbReference type="ARBA" id="ARBA00010342"/>
    </source>
</evidence>
<keyword evidence="3 7" id="KW-0479">Metal-binding</keyword>
<name>A0A7C4PL92_9CHLR</name>